<organism evidence="4 5">
    <name type="scientific">Polaribacter glomeratus</name>
    <dbReference type="NCBI Taxonomy" id="102"/>
    <lineage>
        <taxon>Bacteria</taxon>
        <taxon>Pseudomonadati</taxon>
        <taxon>Bacteroidota</taxon>
        <taxon>Flavobacteriia</taxon>
        <taxon>Flavobacteriales</taxon>
        <taxon>Flavobacteriaceae</taxon>
    </lineage>
</organism>
<sequence>MEKKLHIISALLFIFLIIPKSTLRAQTLPSEILMKDIDGGTFTMGNNSLTGNPDQKVAAPEHEVTVSAYSMSEAEITNAQYVVFLNAAFNEGLIKIISGTGGPDNGKRLIQGTVSSTYNGKILYTLDGIRVLKDHGNEDGDSNQFTGSIEPENPLNIAYIDFNQTANVFYVKDPFNVNDFNWIAVCNYQDYGTTQMVFEGATLNDFDDWAGTGQNYSDELQGWTESNPSAATNLPTQTEVSGWPVTFIRWWGAKAFAEYYSVNLPTEAQWEFAAKGGANFQDAVHDGADISDANWNKAGGLATGHVRSAISGTANPFELYNLAGNSWEWIADNYVAPYDTAAVTDPFVEVSGSTLRCWRGGSWNYHEATLQTAIRFFDEENRGNDHFGFRIAGTHSTLSTDKFIETGFKLYPNPAKDYLTISIMNINNQTTIKIYSITGQLIQSQKITSKNERIKLHNLSKGIFIIKIGEIAKRLVVE</sequence>
<dbReference type="InterPro" id="IPR005532">
    <property type="entry name" value="SUMF_dom"/>
</dbReference>
<keyword evidence="1" id="KW-0732">Signal</keyword>
<dbReference type="PANTHER" id="PTHR23150">
    <property type="entry name" value="SULFATASE MODIFYING FACTOR 1, 2"/>
    <property type="match status" value="1"/>
</dbReference>
<reference evidence="4 5" key="1">
    <citation type="submission" date="2016-12" db="EMBL/GenBank/DDBJ databases">
        <title>Trade-off between light-utilization and light-protection in marine flavobacteria.</title>
        <authorList>
            <person name="Kumagai Y."/>
            <person name="Yoshizawa S."/>
            <person name="Kogure K."/>
            <person name="Iwasaki W."/>
        </authorList>
    </citation>
    <scope>NUCLEOTIDE SEQUENCE [LARGE SCALE GENOMIC DNA]</scope>
    <source>
        <strain evidence="4 5">ATCC 43844</strain>
    </source>
</reference>
<evidence type="ECO:0008006" key="6">
    <source>
        <dbReference type="Google" id="ProtNLM"/>
    </source>
</evidence>
<proteinExistence type="predicted"/>
<feature type="domain" description="Sulfatase-modifying factor enzyme-like" evidence="2">
    <location>
        <begin position="36"/>
        <end position="392"/>
    </location>
</feature>
<comment type="caution">
    <text evidence="4">The sequence shown here is derived from an EMBL/GenBank/DDBJ whole genome shotgun (WGS) entry which is preliminary data.</text>
</comment>
<dbReference type="EMBL" id="MSCM01000002">
    <property type="protein sequence ID" value="PQJ76730.1"/>
    <property type="molecule type" value="Genomic_DNA"/>
</dbReference>
<evidence type="ECO:0000259" key="2">
    <source>
        <dbReference type="Pfam" id="PF03781"/>
    </source>
</evidence>
<accession>A0A2S7WGJ9</accession>
<dbReference type="AlphaFoldDB" id="A0A2S7WGJ9"/>
<keyword evidence="5" id="KW-1185">Reference proteome</keyword>
<evidence type="ECO:0000313" key="5">
    <source>
        <dbReference type="Proteomes" id="UP000239068"/>
    </source>
</evidence>
<protein>
    <recommendedName>
        <fullName evidence="6">Sulfatase-modifying factor enzyme domain-containing protein</fullName>
    </recommendedName>
</protein>
<dbReference type="SUPFAM" id="SSF56436">
    <property type="entry name" value="C-type lectin-like"/>
    <property type="match status" value="1"/>
</dbReference>
<dbReference type="RefSeq" id="WP_105022046.1">
    <property type="nucleotide sequence ID" value="NZ_MSCM01000002.1"/>
</dbReference>
<dbReference type="GO" id="GO:0120147">
    <property type="term" value="F:formylglycine-generating oxidase activity"/>
    <property type="evidence" value="ECO:0007669"/>
    <property type="project" value="TreeGrafter"/>
</dbReference>
<dbReference type="OrthoDB" id="1182309at2"/>
<dbReference type="PANTHER" id="PTHR23150:SF19">
    <property type="entry name" value="FORMYLGLYCINE-GENERATING ENZYME"/>
    <property type="match status" value="1"/>
</dbReference>
<dbReference type="InterPro" id="IPR016187">
    <property type="entry name" value="CTDL_fold"/>
</dbReference>
<dbReference type="Proteomes" id="UP000239068">
    <property type="component" value="Unassembled WGS sequence"/>
</dbReference>
<feature type="domain" description="Secretion system C-terminal sorting" evidence="3">
    <location>
        <begin position="410"/>
        <end position="471"/>
    </location>
</feature>
<evidence type="ECO:0000256" key="1">
    <source>
        <dbReference type="ARBA" id="ARBA00022729"/>
    </source>
</evidence>
<dbReference type="Gene3D" id="3.90.1580.10">
    <property type="entry name" value="paralog of FGE (formylglycine-generating enzyme)"/>
    <property type="match status" value="2"/>
</dbReference>
<gene>
    <name evidence="4" type="ORF">BTO16_12680</name>
</gene>
<evidence type="ECO:0000259" key="3">
    <source>
        <dbReference type="Pfam" id="PF18962"/>
    </source>
</evidence>
<dbReference type="InterPro" id="IPR051043">
    <property type="entry name" value="Sulfatase_Mod_Factor_Kinase"/>
</dbReference>
<dbReference type="InterPro" id="IPR042095">
    <property type="entry name" value="SUMF_sf"/>
</dbReference>
<dbReference type="Pfam" id="PF03781">
    <property type="entry name" value="FGE-sulfatase"/>
    <property type="match status" value="1"/>
</dbReference>
<dbReference type="NCBIfam" id="TIGR04183">
    <property type="entry name" value="Por_Secre_tail"/>
    <property type="match status" value="1"/>
</dbReference>
<evidence type="ECO:0000313" key="4">
    <source>
        <dbReference type="EMBL" id="PQJ76730.1"/>
    </source>
</evidence>
<name>A0A2S7WGJ9_9FLAO</name>
<dbReference type="InterPro" id="IPR026444">
    <property type="entry name" value="Secre_tail"/>
</dbReference>
<dbReference type="Pfam" id="PF18962">
    <property type="entry name" value="Por_Secre_tail"/>
    <property type="match status" value="1"/>
</dbReference>